<keyword evidence="12" id="KW-1185">Reference proteome</keyword>
<keyword evidence="7" id="KW-0460">Magnesium</keyword>
<evidence type="ECO:0000256" key="6">
    <source>
        <dbReference type="ARBA" id="ARBA00022723"/>
    </source>
</evidence>
<dbReference type="GO" id="GO:0016779">
    <property type="term" value="F:nucleotidyltransferase activity"/>
    <property type="evidence" value="ECO:0007669"/>
    <property type="project" value="TreeGrafter"/>
</dbReference>
<feature type="domain" description="PAP-associated" evidence="9">
    <location>
        <begin position="402"/>
        <end position="458"/>
    </location>
</feature>
<comment type="caution">
    <text evidence="11">The sequence shown here is derived from an EMBL/GenBank/DDBJ whole genome shotgun (WGS) entry which is preliminary data.</text>
</comment>
<dbReference type="Pfam" id="PF03828">
    <property type="entry name" value="PAP_assoc"/>
    <property type="match status" value="1"/>
</dbReference>
<keyword evidence="6" id="KW-0479">Metal-binding</keyword>
<dbReference type="Gene3D" id="3.30.460.10">
    <property type="entry name" value="Beta Polymerase, domain 2"/>
    <property type="match status" value="1"/>
</dbReference>
<evidence type="ECO:0000256" key="1">
    <source>
        <dbReference type="ARBA" id="ARBA00001936"/>
    </source>
</evidence>
<dbReference type="CDD" id="cd05402">
    <property type="entry name" value="NT_PAP_TUTase"/>
    <property type="match status" value="1"/>
</dbReference>
<comment type="cofactor">
    <cofactor evidence="2">
        <name>Mg(2+)</name>
        <dbReference type="ChEBI" id="CHEBI:18420"/>
    </cofactor>
</comment>
<evidence type="ECO:0000256" key="8">
    <source>
        <dbReference type="SAM" id="MobiDB-lite"/>
    </source>
</evidence>
<comment type="subcellular location">
    <subcellularLocation>
        <location evidence="3">Cytoplasm</location>
    </subcellularLocation>
</comment>
<evidence type="ECO:0000256" key="2">
    <source>
        <dbReference type="ARBA" id="ARBA00001946"/>
    </source>
</evidence>
<keyword evidence="4" id="KW-0963">Cytoplasm</keyword>
<dbReference type="GO" id="GO:0005737">
    <property type="term" value="C:cytoplasm"/>
    <property type="evidence" value="ECO:0007669"/>
    <property type="project" value="UniProtKB-SubCell"/>
</dbReference>
<evidence type="ECO:0000259" key="9">
    <source>
        <dbReference type="Pfam" id="PF03828"/>
    </source>
</evidence>
<dbReference type="SUPFAM" id="SSF81631">
    <property type="entry name" value="PAP/OAS1 substrate-binding domain"/>
    <property type="match status" value="1"/>
</dbReference>
<evidence type="ECO:0000256" key="7">
    <source>
        <dbReference type="ARBA" id="ARBA00022842"/>
    </source>
</evidence>
<dbReference type="Gene3D" id="1.10.1410.10">
    <property type="match status" value="1"/>
</dbReference>
<feature type="region of interest" description="Disordered" evidence="8">
    <location>
        <begin position="33"/>
        <end position="52"/>
    </location>
</feature>
<evidence type="ECO:0000256" key="3">
    <source>
        <dbReference type="ARBA" id="ARBA00004496"/>
    </source>
</evidence>
<evidence type="ECO:0000313" key="11">
    <source>
        <dbReference type="EMBL" id="CAE8619628.1"/>
    </source>
</evidence>
<evidence type="ECO:0000256" key="5">
    <source>
        <dbReference type="ARBA" id="ARBA00022679"/>
    </source>
</evidence>
<evidence type="ECO:0000313" key="12">
    <source>
        <dbReference type="Proteomes" id="UP000654075"/>
    </source>
</evidence>
<dbReference type="PANTHER" id="PTHR12271">
    <property type="entry name" value="POLY A POLYMERASE CID PAP -RELATED"/>
    <property type="match status" value="1"/>
</dbReference>
<evidence type="ECO:0008006" key="13">
    <source>
        <dbReference type="Google" id="ProtNLM"/>
    </source>
</evidence>
<sequence length="531" mass="58886">MAGVACPQLLSRPSPAAPRGRHLGRHQLEASLLPWPATGGSSSSSSSSGRSRRSPAAAALAVVTACGSFGSLCRRWPRQWGHRSQRQRPVSVAAAAIDSSAGFPLPLELDSWLAEAKLHADLAADVAERFGHVPQQAARVIDDAVARIERGARQCVAPCASAHPFGSTVNGFGEASSDLDVLIAVDDEELCYYMSYVSWHQREQRHQEALRRSEESGLRLPEMPHPTTISEKIAMSCAVQQLAEFLPELGFRVVRTLPRARKPLVTLIDRTGELEECDVSINNRLPLCNSELLLSYSCLDCRVRPLVLLVKAWAKGKKVCGAHEGNLSSYAWTIMVIYFLQLVNLLPSLQLLASGPRPILDSDYWGYERSFDTSFLTAEDYLQKVQAGEVAGCQGEAKHSLSMGQLLYGFFRFFSKEYSWGSEVVSIRAPERRGADAWWRLYGKCHPEPGIHVEDPIELRDLNIVMRRERLAQLKAEFDRATSMLEKGSSLGELLASEPVANVMSAPYQSRRFRQNRHRAIRLPKLARPGF</sequence>
<dbReference type="OrthoDB" id="415620at2759"/>
<accession>A0A813FYP2</accession>
<organism evidence="11 12">
    <name type="scientific">Polarella glacialis</name>
    <name type="common">Dinoflagellate</name>
    <dbReference type="NCBI Taxonomy" id="89957"/>
    <lineage>
        <taxon>Eukaryota</taxon>
        <taxon>Sar</taxon>
        <taxon>Alveolata</taxon>
        <taxon>Dinophyceae</taxon>
        <taxon>Suessiales</taxon>
        <taxon>Suessiaceae</taxon>
        <taxon>Polarella</taxon>
    </lineage>
</organism>
<dbReference type="EMBL" id="CAJNNV010027187">
    <property type="protein sequence ID" value="CAE8619628.1"/>
    <property type="molecule type" value="Genomic_DNA"/>
</dbReference>
<comment type="cofactor">
    <cofactor evidence="1">
        <name>Mn(2+)</name>
        <dbReference type="ChEBI" id="CHEBI:29035"/>
    </cofactor>
</comment>
<feature type="domain" description="Poly(A) RNA polymerase mitochondrial-like central palm" evidence="10">
    <location>
        <begin position="142"/>
        <end position="297"/>
    </location>
</feature>
<dbReference type="InterPro" id="IPR002058">
    <property type="entry name" value="PAP_assoc"/>
</dbReference>
<dbReference type="GO" id="GO:0031123">
    <property type="term" value="P:RNA 3'-end processing"/>
    <property type="evidence" value="ECO:0007669"/>
    <property type="project" value="TreeGrafter"/>
</dbReference>
<feature type="region of interest" description="Disordered" evidence="8">
    <location>
        <begin position="1"/>
        <end position="21"/>
    </location>
</feature>
<keyword evidence="5" id="KW-0808">Transferase</keyword>
<dbReference type="InterPro" id="IPR054708">
    <property type="entry name" value="MTPAP-like_central"/>
</dbReference>
<dbReference type="PANTHER" id="PTHR12271:SF40">
    <property type="entry name" value="POLY(A) RNA POLYMERASE GLD2"/>
    <property type="match status" value="1"/>
</dbReference>
<reference evidence="11" key="1">
    <citation type="submission" date="2021-02" db="EMBL/GenBank/DDBJ databases">
        <authorList>
            <person name="Dougan E. K."/>
            <person name="Rhodes N."/>
            <person name="Thang M."/>
            <person name="Chan C."/>
        </authorList>
    </citation>
    <scope>NUCLEOTIDE SEQUENCE</scope>
</reference>
<dbReference type="InterPro" id="IPR043519">
    <property type="entry name" value="NT_sf"/>
</dbReference>
<name>A0A813FYP2_POLGL</name>
<protein>
    <recommendedName>
        <fullName evidence="13">Polynucleotide adenylyltransferase</fullName>
    </recommendedName>
</protein>
<feature type="compositionally biased region" description="Low complexity" evidence="8">
    <location>
        <begin position="39"/>
        <end position="52"/>
    </location>
</feature>
<dbReference type="Pfam" id="PF22600">
    <property type="entry name" value="MTPAP-like_central"/>
    <property type="match status" value="1"/>
</dbReference>
<gene>
    <name evidence="11" type="ORF">PGLA1383_LOCUS37214</name>
</gene>
<evidence type="ECO:0000256" key="4">
    <source>
        <dbReference type="ARBA" id="ARBA00022490"/>
    </source>
</evidence>
<dbReference type="Proteomes" id="UP000654075">
    <property type="component" value="Unassembled WGS sequence"/>
</dbReference>
<proteinExistence type="predicted"/>
<dbReference type="SUPFAM" id="SSF81301">
    <property type="entry name" value="Nucleotidyltransferase"/>
    <property type="match status" value="1"/>
</dbReference>
<evidence type="ECO:0000259" key="10">
    <source>
        <dbReference type="Pfam" id="PF22600"/>
    </source>
</evidence>
<dbReference type="GO" id="GO:0046872">
    <property type="term" value="F:metal ion binding"/>
    <property type="evidence" value="ECO:0007669"/>
    <property type="project" value="UniProtKB-KW"/>
</dbReference>
<dbReference type="AlphaFoldDB" id="A0A813FYP2"/>